<evidence type="ECO:0000256" key="4">
    <source>
        <dbReference type="ARBA" id="ARBA00023163"/>
    </source>
</evidence>
<keyword evidence="4" id="KW-0804">Transcription</keyword>
<comment type="subcellular location">
    <subcellularLocation>
        <location evidence="1">Nucleus</location>
    </subcellularLocation>
</comment>
<reference evidence="7" key="1">
    <citation type="submission" date="2023-01" db="EMBL/GenBank/DDBJ databases">
        <title>Metagenome sequencing of chrysophaentin producing Chrysophaeum taylorii.</title>
        <authorList>
            <person name="Davison J."/>
            <person name="Bewley C."/>
        </authorList>
    </citation>
    <scope>NUCLEOTIDE SEQUENCE</scope>
    <source>
        <strain evidence="7">NIES-1699</strain>
    </source>
</reference>
<dbReference type="GO" id="GO:0003700">
    <property type="term" value="F:DNA-binding transcription factor activity"/>
    <property type="evidence" value="ECO:0007669"/>
    <property type="project" value="InterPro"/>
</dbReference>
<dbReference type="InterPro" id="IPR016177">
    <property type="entry name" value="DNA-bd_dom_sf"/>
</dbReference>
<dbReference type="EMBL" id="JAQMWT010000396">
    <property type="protein sequence ID" value="KAJ8601916.1"/>
    <property type="molecule type" value="Genomic_DNA"/>
</dbReference>
<dbReference type="InterPro" id="IPR001471">
    <property type="entry name" value="AP2/ERF_dom"/>
</dbReference>
<dbReference type="Proteomes" id="UP001230188">
    <property type="component" value="Unassembled WGS sequence"/>
</dbReference>
<dbReference type="AlphaFoldDB" id="A0AAD7UBU7"/>
<evidence type="ECO:0000256" key="1">
    <source>
        <dbReference type="ARBA" id="ARBA00004123"/>
    </source>
</evidence>
<keyword evidence="8" id="KW-1185">Reference proteome</keyword>
<dbReference type="GO" id="GO:0003677">
    <property type="term" value="F:DNA binding"/>
    <property type="evidence" value="ECO:0007669"/>
    <property type="project" value="UniProtKB-KW"/>
</dbReference>
<dbReference type="PANTHER" id="PTHR31677:SF196">
    <property type="entry name" value="ETHYLENE-RESPONSIVE TRANSCRIPTION FACTOR ERF109"/>
    <property type="match status" value="1"/>
</dbReference>
<accession>A0AAD7UBU7</accession>
<dbReference type="SMART" id="SM00380">
    <property type="entry name" value="AP2"/>
    <property type="match status" value="1"/>
</dbReference>
<comment type="caution">
    <text evidence="7">The sequence shown here is derived from an EMBL/GenBank/DDBJ whole genome shotgun (WGS) entry which is preliminary data.</text>
</comment>
<evidence type="ECO:0000256" key="5">
    <source>
        <dbReference type="ARBA" id="ARBA00023242"/>
    </source>
</evidence>
<dbReference type="InterPro" id="IPR036955">
    <property type="entry name" value="AP2/ERF_dom_sf"/>
</dbReference>
<keyword evidence="5" id="KW-0539">Nucleus</keyword>
<proteinExistence type="predicted"/>
<dbReference type="Gene3D" id="3.30.730.10">
    <property type="entry name" value="AP2/ERF domain"/>
    <property type="match status" value="1"/>
</dbReference>
<name>A0AAD7UBU7_9STRA</name>
<evidence type="ECO:0000313" key="8">
    <source>
        <dbReference type="Proteomes" id="UP001230188"/>
    </source>
</evidence>
<gene>
    <name evidence="7" type="ORF">CTAYLR_008103</name>
</gene>
<dbReference type="GO" id="GO:0005634">
    <property type="term" value="C:nucleus"/>
    <property type="evidence" value="ECO:0007669"/>
    <property type="project" value="UniProtKB-SubCell"/>
</dbReference>
<keyword evidence="2" id="KW-0805">Transcription regulation</keyword>
<organism evidence="7 8">
    <name type="scientific">Chrysophaeum taylorii</name>
    <dbReference type="NCBI Taxonomy" id="2483200"/>
    <lineage>
        <taxon>Eukaryota</taxon>
        <taxon>Sar</taxon>
        <taxon>Stramenopiles</taxon>
        <taxon>Ochrophyta</taxon>
        <taxon>Pelagophyceae</taxon>
        <taxon>Pelagomonadales</taxon>
        <taxon>Pelagomonadaceae</taxon>
        <taxon>Chrysophaeum</taxon>
    </lineage>
</organism>
<keyword evidence="3" id="KW-0238">DNA-binding</keyword>
<evidence type="ECO:0000259" key="6">
    <source>
        <dbReference type="PROSITE" id="PS51032"/>
    </source>
</evidence>
<dbReference type="SUPFAM" id="SSF54171">
    <property type="entry name" value="DNA-binding domain"/>
    <property type="match status" value="2"/>
</dbReference>
<protein>
    <recommendedName>
        <fullName evidence="6">AP2/ERF domain-containing protein</fullName>
    </recommendedName>
</protein>
<sequence length="222" mass="25063">MKRTEVPKSSVRGVYAFRGKRGGFKWQCLVPSEGGEVFAGTFETEAEAIRAAAPEKRKRRARAEVPQSRFKGVYFVLGGRWEAKITYRSKSKHLGTYDSEEEAARAFDARARLLGVPERCNYDEAGNEIVESKERGVRRSRNKWRAVISVDGQSVNLGVFDSKEQAAETCRVAEAQNAQRKQRAARWFVRNDPSAADYLFASSDDLSLEPASYPPPWHFHQA</sequence>
<feature type="domain" description="AP2/ERF" evidence="6">
    <location>
        <begin position="69"/>
        <end position="125"/>
    </location>
</feature>
<dbReference type="PANTHER" id="PTHR31677">
    <property type="entry name" value="AP2 DOMAIN CLASS TRANSCRIPTION FACTOR"/>
    <property type="match status" value="1"/>
</dbReference>
<evidence type="ECO:0000256" key="3">
    <source>
        <dbReference type="ARBA" id="ARBA00023125"/>
    </source>
</evidence>
<evidence type="ECO:0000256" key="2">
    <source>
        <dbReference type="ARBA" id="ARBA00023015"/>
    </source>
</evidence>
<dbReference type="PROSITE" id="PS51032">
    <property type="entry name" value="AP2_ERF"/>
    <property type="match status" value="1"/>
</dbReference>
<evidence type="ECO:0000313" key="7">
    <source>
        <dbReference type="EMBL" id="KAJ8601916.1"/>
    </source>
</evidence>